<keyword evidence="1" id="KW-0732">Signal</keyword>
<evidence type="ECO:0000313" key="2">
    <source>
        <dbReference type="EMBL" id="NDK54704.1"/>
    </source>
</evidence>
<proteinExistence type="predicted"/>
<dbReference type="AlphaFoldDB" id="A0A6B2H6N5"/>
<gene>
    <name evidence="2" type="ORF">GWO68_02130</name>
</gene>
<feature type="chain" id="PRO_5025571653" description="TonB-dependent receptor" evidence="1">
    <location>
        <begin position="22"/>
        <end position="78"/>
    </location>
</feature>
<sequence>MRFVFKILAFIALLLISKLTRQDTLVTTPAESPQVIVNTQHSTVQKASATLTVGQMYKEASLPHNTVQAVVATPATIK</sequence>
<name>A0A6B2H6N5_9BACT</name>
<reference evidence="2 3" key="1">
    <citation type="submission" date="2020-01" db="EMBL/GenBank/DDBJ databases">
        <authorList>
            <person name="Kim M.K."/>
        </authorList>
    </citation>
    <scope>NUCLEOTIDE SEQUENCE [LARGE SCALE GENOMIC DNA]</scope>
    <source>
        <strain evidence="2 3">BT213</strain>
    </source>
</reference>
<evidence type="ECO:0000313" key="3">
    <source>
        <dbReference type="Proteomes" id="UP000478546"/>
    </source>
</evidence>
<evidence type="ECO:0000256" key="1">
    <source>
        <dbReference type="SAM" id="SignalP"/>
    </source>
</evidence>
<feature type="signal peptide" evidence="1">
    <location>
        <begin position="1"/>
        <end position="21"/>
    </location>
</feature>
<dbReference type="Proteomes" id="UP000478546">
    <property type="component" value="Unassembled WGS sequence"/>
</dbReference>
<keyword evidence="3" id="KW-1185">Reference proteome</keyword>
<dbReference type="RefSeq" id="WP_162344750.1">
    <property type="nucleotide sequence ID" value="NZ_JAAEAA010000002.1"/>
</dbReference>
<organism evidence="2 3">
    <name type="scientific">Pontibacter fetidus</name>
    <dbReference type="NCBI Taxonomy" id="2700082"/>
    <lineage>
        <taxon>Bacteria</taxon>
        <taxon>Pseudomonadati</taxon>
        <taxon>Bacteroidota</taxon>
        <taxon>Cytophagia</taxon>
        <taxon>Cytophagales</taxon>
        <taxon>Hymenobacteraceae</taxon>
        <taxon>Pontibacter</taxon>
    </lineage>
</organism>
<evidence type="ECO:0008006" key="4">
    <source>
        <dbReference type="Google" id="ProtNLM"/>
    </source>
</evidence>
<protein>
    <recommendedName>
        <fullName evidence="4">TonB-dependent receptor</fullName>
    </recommendedName>
</protein>
<comment type="caution">
    <text evidence="2">The sequence shown here is derived from an EMBL/GenBank/DDBJ whole genome shotgun (WGS) entry which is preliminary data.</text>
</comment>
<dbReference type="EMBL" id="JAAEAA010000002">
    <property type="protein sequence ID" value="NDK54704.1"/>
    <property type="molecule type" value="Genomic_DNA"/>
</dbReference>
<accession>A0A6B2H6N5</accession>